<dbReference type="EMBL" id="WERV01000005">
    <property type="protein sequence ID" value="MDV7715490.1"/>
    <property type="molecule type" value="Genomic_DNA"/>
</dbReference>
<dbReference type="RefSeq" id="WP_002817226.1">
    <property type="nucleotide sequence ID" value="NZ_CP027431.1"/>
</dbReference>
<evidence type="ECO:0000256" key="2">
    <source>
        <dbReference type="ARBA" id="ARBA00022741"/>
    </source>
</evidence>
<dbReference type="EMBL" id="MLOK01000026">
    <property type="protein sequence ID" value="OIM21757.1"/>
    <property type="molecule type" value="Genomic_DNA"/>
</dbReference>
<dbReference type="GO" id="GO:0005524">
    <property type="term" value="F:ATP binding"/>
    <property type="evidence" value="ECO:0007669"/>
    <property type="project" value="UniProtKB-KW"/>
</dbReference>
<dbReference type="Proteomes" id="UP000181728">
    <property type="component" value="Unassembled WGS sequence"/>
</dbReference>
<proteinExistence type="predicted"/>
<protein>
    <submittedName>
        <fullName evidence="5">ATP-binding cassette domain-containing protein</fullName>
    </submittedName>
    <submittedName>
        <fullName evidence="6">Sulfonate ABC transporter ATP-binding protein</fullName>
    </submittedName>
</protein>
<dbReference type="SMART" id="SM00382">
    <property type="entry name" value="AAA"/>
    <property type="match status" value="1"/>
</dbReference>
<keyword evidence="2" id="KW-0547">Nucleotide-binding</keyword>
<evidence type="ECO:0000313" key="5">
    <source>
        <dbReference type="EMBL" id="MDV7715490.1"/>
    </source>
</evidence>
<dbReference type="SUPFAM" id="SSF52540">
    <property type="entry name" value="P-loop containing nucleoside triphosphate hydrolases"/>
    <property type="match status" value="1"/>
</dbReference>
<sequence length="236" mass="26583">MNEPLMTIKNVSKQYGNHLILENINLSLYDNDFIALVGKSGGGKSTLLRLIAGFEPYSSGEIIFMNQRITSLNKQMRIMFQEDRLLPWMTVSENISFRSRGQQIKEKALSLLELVGLEDFANYYPIQLSGGQRQRVSLARALMANPKLLLLDEPLSALDALTRLNMQELIMDICSKQHLTTILVTHDVDEAARMANRIVVLKHGRKADEISAPEDKTNTEEINLIAAQIKTLILSD</sequence>
<dbReference type="EMBL" id="LR031358">
    <property type="protein sequence ID" value="VDB97545.1"/>
    <property type="molecule type" value="Genomic_DNA"/>
</dbReference>
<evidence type="ECO:0000259" key="4">
    <source>
        <dbReference type="PROSITE" id="PS50893"/>
    </source>
</evidence>
<dbReference type="Gene3D" id="3.40.50.300">
    <property type="entry name" value="P-loop containing nucleotide triphosphate hydrolases"/>
    <property type="match status" value="1"/>
</dbReference>
<dbReference type="GO" id="GO:0016887">
    <property type="term" value="F:ATP hydrolysis activity"/>
    <property type="evidence" value="ECO:0007669"/>
    <property type="project" value="InterPro"/>
</dbReference>
<dbReference type="Proteomes" id="UP001281024">
    <property type="component" value="Unassembled WGS sequence"/>
</dbReference>
<dbReference type="InterPro" id="IPR003439">
    <property type="entry name" value="ABC_transporter-like_ATP-bd"/>
</dbReference>
<evidence type="ECO:0000313" key="7">
    <source>
        <dbReference type="EMBL" id="VDB97545.1"/>
    </source>
</evidence>
<evidence type="ECO:0000313" key="8">
    <source>
        <dbReference type="Proteomes" id="UP000181728"/>
    </source>
</evidence>
<evidence type="ECO:0000256" key="3">
    <source>
        <dbReference type="ARBA" id="ARBA00022840"/>
    </source>
</evidence>
<feature type="domain" description="ABC transporter" evidence="4">
    <location>
        <begin position="6"/>
        <end position="228"/>
    </location>
</feature>
<dbReference type="AlphaFoldDB" id="A0A483B8Y6"/>
<dbReference type="InterPro" id="IPR017871">
    <property type="entry name" value="ABC_transporter-like_CS"/>
</dbReference>
<dbReference type="CDD" id="cd03293">
    <property type="entry name" value="ABC_NrtD_SsuB_transporters"/>
    <property type="match status" value="1"/>
</dbReference>
<keyword evidence="3 6" id="KW-0067">ATP-binding</keyword>
<accession>A0A483B8Y6</accession>
<evidence type="ECO:0000313" key="6">
    <source>
        <dbReference type="EMBL" id="OIM21757.1"/>
    </source>
</evidence>
<reference evidence="7 9" key="2">
    <citation type="submission" date="2018-08" db="EMBL/GenBank/DDBJ databases">
        <authorList>
            <person name="Lorentzen P. G. S. M."/>
        </authorList>
    </citation>
    <scope>NUCLEOTIDE SEQUENCE [LARGE SCALE GENOMIC DNA]</scope>
    <source>
        <strain evidence="7 9">CRBO_1381</strain>
    </source>
</reference>
<dbReference type="PANTHER" id="PTHR42781">
    <property type="entry name" value="SPERMIDINE/PUTRESCINE IMPORT ATP-BINDING PROTEIN POTA"/>
    <property type="match status" value="1"/>
</dbReference>
<dbReference type="Pfam" id="PF00005">
    <property type="entry name" value="ABC_tran"/>
    <property type="match status" value="1"/>
</dbReference>
<dbReference type="GeneID" id="75065374"/>
<dbReference type="PROSITE" id="PS00211">
    <property type="entry name" value="ABC_TRANSPORTER_1"/>
    <property type="match status" value="1"/>
</dbReference>
<dbReference type="PROSITE" id="PS50893">
    <property type="entry name" value="ABC_TRANSPORTER_2"/>
    <property type="match status" value="1"/>
</dbReference>
<organism evidence="6 8">
    <name type="scientific">Oenococcus oeni</name>
    <name type="common">Leuconostoc oenos</name>
    <dbReference type="NCBI Taxonomy" id="1247"/>
    <lineage>
        <taxon>Bacteria</taxon>
        <taxon>Bacillati</taxon>
        <taxon>Bacillota</taxon>
        <taxon>Bacilli</taxon>
        <taxon>Lactobacillales</taxon>
        <taxon>Lactobacillaceae</taxon>
        <taxon>Oenococcus</taxon>
    </lineage>
</organism>
<evidence type="ECO:0000256" key="1">
    <source>
        <dbReference type="ARBA" id="ARBA00022448"/>
    </source>
</evidence>
<dbReference type="InterPro" id="IPR027417">
    <property type="entry name" value="P-loop_NTPase"/>
</dbReference>
<reference evidence="6 8" key="1">
    <citation type="journal article" date="2016" name="BMC Genomics">
        <title>Consensus pan-genome assembly of the specialised wine bacterium Oenococcus oeni.</title>
        <authorList>
            <person name="Sternes P.R."/>
            <person name="Borneman A.R."/>
        </authorList>
    </citation>
    <scope>NUCLEOTIDE SEQUENCE [LARGE SCALE GENOMIC DNA]</scope>
    <source>
        <strain evidence="6 8">AWRIB661</strain>
    </source>
</reference>
<gene>
    <name evidence="6" type="ORF">ATX59_02610</name>
    <name evidence="5" type="ORF">GA838_07015</name>
    <name evidence="7" type="ORF">OENI_0519</name>
</gene>
<name>A0A483B8Y6_OENOE</name>
<keyword evidence="1" id="KW-0813">Transport</keyword>
<dbReference type="PANTHER" id="PTHR42781:SF8">
    <property type="entry name" value="BICARBONATE TRANSPORT ATP-BINDING PROTEIN CMPC"/>
    <property type="match status" value="1"/>
</dbReference>
<reference evidence="5" key="3">
    <citation type="submission" date="2019-10" db="EMBL/GenBank/DDBJ databases">
        <title>Malate fermentation in French cider.</title>
        <authorList>
            <person name="Cousin F.J."/>
            <person name="Medina Fernandez S."/>
            <person name="Misery B."/>
            <person name="Laplace J.-M."/>
            <person name="Cretenet M."/>
        </authorList>
    </citation>
    <scope>NUCLEOTIDE SEQUENCE</scope>
    <source>
        <strain evidence="5">UCMA15129</strain>
    </source>
</reference>
<dbReference type="InterPro" id="IPR050093">
    <property type="entry name" value="ABC_SmlMolc_Importer"/>
</dbReference>
<evidence type="ECO:0000313" key="9">
    <source>
        <dbReference type="Proteomes" id="UP000294726"/>
    </source>
</evidence>
<dbReference type="InterPro" id="IPR003593">
    <property type="entry name" value="AAA+_ATPase"/>
</dbReference>
<dbReference type="Proteomes" id="UP000294726">
    <property type="component" value="Chromosome"/>
</dbReference>